<sequence length="33" mass="3868">MSQNAPCIWFLPWLTLYAPSYTLIIRSQVQRIG</sequence>
<protein>
    <submittedName>
        <fullName evidence="1">Uncharacterized protein</fullName>
    </submittedName>
</protein>
<evidence type="ECO:0000313" key="1">
    <source>
        <dbReference type="EMBL" id="KKL24258.1"/>
    </source>
</evidence>
<dbReference type="AlphaFoldDB" id="A0A0F9EK62"/>
<accession>A0A0F9EK62</accession>
<feature type="non-terminal residue" evidence="1">
    <location>
        <position position="33"/>
    </location>
</feature>
<organism evidence="1">
    <name type="scientific">marine sediment metagenome</name>
    <dbReference type="NCBI Taxonomy" id="412755"/>
    <lineage>
        <taxon>unclassified sequences</taxon>
        <taxon>metagenomes</taxon>
        <taxon>ecological metagenomes</taxon>
    </lineage>
</organism>
<dbReference type="EMBL" id="LAZR01036662">
    <property type="protein sequence ID" value="KKL24258.1"/>
    <property type="molecule type" value="Genomic_DNA"/>
</dbReference>
<gene>
    <name evidence="1" type="ORF">LCGC14_2417080</name>
</gene>
<name>A0A0F9EK62_9ZZZZ</name>
<proteinExistence type="predicted"/>
<comment type="caution">
    <text evidence="1">The sequence shown here is derived from an EMBL/GenBank/DDBJ whole genome shotgun (WGS) entry which is preliminary data.</text>
</comment>
<reference evidence="1" key="1">
    <citation type="journal article" date="2015" name="Nature">
        <title>Complex archaea that bridge the gap between prokaryotes and eukaryotes.</title>
        <authorList>
            <person name="Spang A."/>
            <person name="Saw J.H."/>
            <person name="Jorgensen S.L."/>
            <person name="Zaremba-Niedzwiedzka K."/>
            <person name="Martijn J."/>
            <person name="Lind A.E."/>
            <person name="van Eijk R."/>
            <person name="Schleper C."/>
            <person name="Guy L."/>
            <person name="Ettema T.J."/>
        </authorList>
    </citation>
    <scope>NUCLEOTIDE SEQUENCE</scope>
</reference>